<evidence type="ECO:0000313" key="3">
    <source>
        <dbReference type="Proteomes" id="UP000490980"/>
    </source>
</evidence>
<comment type="caution">
    <text evidence="2">The sequence shown here is derived from an EMBL/GenBank/DDBJ whole genome shotgun (WGS) entry which is preliminary data.</text>
</comment>
<evidence type="ECO:0000256" key="1">
    <source>
        <dbReference type="SAM" id="SignalP"/>
    </source>
</evidence>
<dbReference type="EMBL" id="JAARLZ010000012">
    <property type="protein sequence ID" value="NII08359.1"/>
    <property type="molecule type" value="Genomic_DNA"/>
</dbReference>
<evidence type="ECO:0000313" key="2">
    <source>
        <dbReference type="EMBL" id="NII08359.1"/>
    </source>
</evidence>
<keyword evidence="1" id="KW-0732">Signal</keyword>
<feature type="signal peptide" evidence="1">
    <location>
        <begin position="1"/>
        <end position="26"/>
    </location>
</feature>
<dbReference type="RefSeq" id="WP_166951083.1">
    <property type="nucleotide sequence ID" value="NZ_JAARLZ010000012.1"/>
</dbReference>
<sequence length="153" mass="15941">MRPFARRTLSLTLLAALSATCGTALAANPPAPAGGLGESWPNASDVSSSSNWHVYVFQRGNTRYIQVNDAQGKVRGAFARTPYALVGLPIGSDAANLATPDEPLPRPASVAGETIYRGNGIQVFVAPQTDGTARLMAVMGDCTNPAVCSVPRQ</sequence>
<proteinExistence type="predicted"/>
<name>A0A7X5ZJZ7_9GAMM</name>
<accession>A0A7X5ZJZ7</accession>
<protein>
    <submittedName>
        <fullName evidence="2">Uncharacterized protein</fullName>
    </submittedName>
</protein>
<organism evidence="2 3">
    <name type="scientific">Luteibacter anthropi</name>
    <dbReference type="NCBI Taxonomy" id="564369"/>
    <lineage>
        <taxon>Bacteria</taxon>
        <taxon>Pseudomonadati</taxon>
        <taxon>Pseudomonadota</taxon>
        <taxon>Gammaproteobacteria</taxon>
        <taxon>Lysobacterales</taxon>
        <taxon>Rhodanobacteraceae</taxon>
        <taxon>Luteibacter</taxon>
    </lineage>
</organism>
<keyword evidence="3" id="KW-1185">Reference proteome</keyword>
<reference evidence="2 3" key="1">
    <citation type="submission" date="2020-03" db="EMBL/GenBank/DDBJ databases">
        <authorList>
            <person name="Lai Q."/>
        </authorList>
    </citation>
    <scope>NUCLEOTIDE SEQUENCE [LARGE SCALE GENOMIC DNA]</scope>
    <source>
        <strain evidence="2 3">CCUG 25036</strain>
    </source>
</reference>
<dbReference type="AlphaFoldDB" id="A0A7X5ZJZ7"/>
<feature type="chain" id="PRO_5030510778" evidence="1">
    <location>
        <begin position="27"/>
        <end position="153"/>
    </location>
</feature>
<dbReference type="Proteomes" id="UP000490980">
    <property type="component" value="Unassembled WGS sequence"/>
</dbReference>
<gene>
    <name evidence="2" type="ORF">HBF25_18385</name>
</gene>